<accession>A0AAV2CD89</accession>
<dbReference type="PANTHER" id="PTHR33681">
    <property type="entry name" value="BINDING PROTEIN, PUTATIVE, EXPRESSED-RELATED"/>
    <property type="match status" value="1"/>
</dbReference>
<feature type="signal peptide" evidence="1">
    <location>
        <begin position="1"/>
        <end position="29"/>
    </location>
</feature>
<feature type="domain" description="Alginate lyase 2" evidence="2">
    <location>
        <begin position="56"/>
        <end position="230"/>
    </location>
</feature>
<keyword evidence="4" id="KW-1185">Reference proteome</keyword>
<dbReference type="InterPro" id="IPR013320">
    <property type="entry name" value="ConA-like_dom_sf"/>
</dbReference>
<dbReference type="SUPFAM" id="SSF49899">
    <property type="entry name" value="Concanavalin A-like lectins/glucanases"/>
    <property type="match status" value="1"/>
</dbReference>
<dbReference type="Pfam" id="PF08787">
    <property type="entry name" value="Alginate_lyase2"/>
    <property type="match status" value="1"/>
</dbReference>
<evidence type="ECO:0000313" key="3">
    <source>
        <dbReference type="EMBL" id="CAL1354367.1"/>
    </source>
</evidence>
<dbReference type="PANTHER" id="PTHR33681:SF4">
    <property type="entry name" value="OS12G0171100 PROTEIN"/>
    <property type="match status" value="1"/>
</dbReference>
<dbReference type="InterPro" id="IPR014895">
    <property type="entry name" value="Alginate_lyase_2"/>
</dbReference>
<evidence type="ECO:0000256" key="1">
    <source>
        <dbReference type="SAM" id="SignalP"/>
    </source>
</evidence>
<keyword evidence="1" id="KW-0732">Signal</keyword>
<sequence length="233" mass="26249">MASISAFKGGFAKLVLVHHLLLPWVLVLAEGRDSHRHSTTIADPTKGFVALPLTVSHMEVQWPYDLREEERYSYRNGVHTLEVYSTDKPHTRDSHTKPRTEVRITGYDYSSGVWQFEGQGYVPRGTSGVCVMQVFGAGTGGHASTVAIRVYDGALAAYRSTIVPDIYDRWFRLNVIHDVEAREVVVYVDRVLVYQGGDHGGSSHYFKFGVYAQDGASDYMESRWKGIKIFNKK</sequence>
<dbReference type="EMBL" id="OZ034813">
    <property type="protein sequence ID" value="CAL1354367.1"/>
    <property type="molecule type" value="Genomic_DNA"/>
</dbReference>
<protein>
    <recommendedName>
        <fullName evidence="2">Alginate lyase 2 domain-containing protein</fullName>
    </recommendedName>
</protein>
<reference evidence="3 4" key="1">
    <citation type="submission" date="2024-04" db="EMBL/GenBank/DDBJ databases">
        <authorList>
            <person name="Fracassetti M."/>
        </authorList>
    </citation>
    <scope>NUCLEOTIDE SEQUENCE [LARGE SCALE GENOMIC DNA]</scope>
</reference>
<dbReference type="AlphaFoldDB" id="A0AAV2CD89"/>
<evidence type="ECO:0000259" key="2">
    <source>
        <dbReference type="Pfam" id="PF08787"/>
    </source>
</evidence>
<dbReference type="Proteomes" id="UP001497516">
    <property type="component" value="Chromosome 1"/>
</dbReference>
<name>A0AAV2CD89_9ROSI</name>
<organism evidence="3 4">
    <name type="scientific">Linum trigynum</name>
    <dbReference type="NCBI Taxonomy" id="586398"/>
    <lineage>
        <taxon>Eukaryota</taxon>
        <taxon>Viridiplantae</taxon>
        <taxon>Streptophyta</taxon>
        <taxon>Embryophyta</taxon>
        <taxon>Tracheophyta</taxon>
        <taxon>Spermatophyta</taxon>
        <taxon>Magnoliopsida</taxon>
        <taxon>eudicotyledons</taxon>
        <taxon>Gunneridae</taxon>
        <taxon>Pentapetalae</taxon>
        <taxon>rosids</taxon>
        <taxon>fabids</taxon>
        <taxon>Malpighiales</taxon>
        <taxon>Linaceae</taxon>
        <taxon>Linum</taxon>
    </lineage>
</organism>
<feature type="chain" id="PRO_5043584382" description="Alginate lyase 2 domain-containing protein" evidence="1">
    <location>
        <begin position="30"/>
        <end position="233"/>
    </location>
</feature>
<gene>
    <name evidence="3" type="ORF">LTRI10_LOCUS2185</name>
</gene>
<proteinExistence type="predicted"/>
<evidence type="ECO:0000313" key="4">
    <source>
        <dbReference type="Proteomes" id="UP001497516"/>
    </source>
</evidence>